<feature type="compositionally biased region" description="Low complexity" evidence="7">
    <location>
        <begin position="227"/>
        <end position="237"/>
    </location>
</feature>
<sequence length="340" mass="38087">MTSTPSNNSNNYQSWCYPITANVGPNVDSDWIRHPGPVSRPPPLIPLRPADSGSQIGAGDQRNRSVAFRIDYVPDQTNNSNFQKKSFLGSTSAPSVISDSSPTYEELKTTSSCSQTFQQPVDYSYNQDDPSQFQSTVFRPIAVHACSYSSLPSYIPPPLYEPPNVFQPVYNGNQSQSRVTENPCMAHIRPTTFVGKTVTPVSQLSGTIGSNSISPIDLSPSACKLDNNSTPSPSNITSRDKRKRATFSNIQLDRLNARYQEKKYLKTSDRKVLATQLDLTEKQVKNWFQNRRMKDKTFKKNIKADDGDEKKDEKSLNQLEVEESVKLKKADEKEQNDECV</sequence>
<evidence type="ECO:0000256" key="1">
    <source>
        <dbReference type="ARBA" id="ARBA00004123"/>
    </source>
</evidence>
<dbReference type="CDD" id="cd00086">
    <property type="entry name" value="homeodomain"/>
    <property type="match status" value="1"/>
</dbReference>
<evidence type="ECO:0000259" key="8">
    <source>
        <dbReference type="PROSITE" id="PS50071"/>
    </source>
</evidence>
<dbReference type="Gene3D" id="1.10.10.60">
    <property type="entry name" value="Homeodomain-like"/>
    <property type="match status" value="1"/>
</dbReference>
<gene>
    <name evidence="10" type="primary">LOC102804604</name>
</gene>
<evidence type="ECO:0000256" key="4">
    <source>
        <dbReference type="ARBA" id="ARBA00023242"/>
    </source>
</evidence>
<dbReference type="InterPro" id="IPR001356">
    <property type="entry name" value="HD"/>
</dbReference>
<evidence type="ECO:0000256" key="6">
    <source>
        <dbReference type="RuleBase" id="RU000682"/>
    </source>
</evidence>
<evidence type="ECO:0000256" key="3">
    <source>
        <dbReference type="ARBA" id="ARBA00023155"/>
    </source>
</evidence>
<keyword evidence="2 5" id="KW-0238">DNA-binding</keyword>
<dbReference type="Pfam" id="PF00046">
    <property type="entry name" value="Homeodomain"/>
    <property type="match status" value="1"/>
</dbReference>
<feature type="domain" description="Homeobox" evidence="8">
    <location>
        <begin position="238"/>
        <end position="298"/>
    </location>
</feature>
<dbReference type="SUPFAM" id="SSF46689">
    <property type="entry name" value="Homeodomain-like"/>
    <property type="match status" value="1"/>
</dbReference>
<dbReference type="InterPro" id="IPR050877">
    <property type="entry name" value="EMX-VAX-Noto_Homeobox_TFs"/>
</dbReference>
<dbReference type="GeneID" id="102804604"/>
<dbReference type="PROSITE" id="PS00027">
    <property type="entry name" value="HOMEOBOX_1"/>
    <property type="match status" value="1"/>
</dbReference>
<evidence type="ECO:0000256" key="2">
    <source>
        <dbReference type="ARBA" id="ARBA00023125"/>
    </source>
</evidence>
<evidence type="ECO:0000256" key="7">
    <source>
        <dbReference type="SAM" id="MobiDB-lite"/>
    </source>
</evidence>
<dbReference type="RefSeq" id="XP_006811245.1">
    <property type="nucleotide sequence ID" value="XM_006811182.1"/>
</dbReference>
<keyword evidence="9" id="KW-1185">Reference proteome</keyword>
<proteinExistence type="predicted"/>
<protein>
    <submittedName>
        <fullName evidence="10">Homeobox protein BarH-like 2-like</fullName>
    </submittedName>
</protein>
<dbReference type="Proteomes" id="UP000694865">
    <property type="component" value="Unplaced"/>
</dbReference>
<evidence type="ECO:0000313" key="9">
    <source>
        <dbReference type="Proteomes" id="UP000694865"/>
    </source>
</evidence>
<keyword evidence="3 5" id="KW-0371">Homeobox</keyword>
<dbReference type="SMART" id="SM00389">
    <property type="entry name" value="HOX"/>
    <property type="match status" value="1"/>
</dbReference>
<dbReference type="PANTHER" id="PTHR24339">
    <property type="entry name" value="HOMEOBOX PROTEIN EMX-RELATED"/>
    <property type="match status" value="1"/>
</dbReference>
<feature type="region of interest" description="Disordered" evidence="7">
    <location>
        <begin position="39"/>
        <end position="61"/>
    </location>
</feature>
<dbReference type="InterPro" id="IPR017970">
    <property type="entry name" value="Homeobox_CS"/>
</dbReference>
<accession>A0ABM0LU04</accession>
<name>A0ABM0LU04_SACKO</name>
<comment type="subcellular location">
    <subcellularLocation>
        <location evidence="1 5 6">Nucleus</location>
    </subcellularLocation>
</comment>
<keyword evidence="4 5" id="KW-0539">Nucleus</keyword>
<dbReference type="PANTHER" id="PTHR24339:SF28">
    <property type="entry name" value="E5-RELATED"/>
    <property type="match status" value="1"/>
</dbReference>
<feature type="DNA-binding region" description="Homeobox" evidence="5">
    <location>
        <begin position="240"/>
        <end position="299"/>
    </location>
</feature>
<feature type="region of interest" description="Disordered" evidence="7">
    <location>
        <begin position="221"/>
        <end position="242"/>
    </location>
</feature>
<organism evidence="9 10">
    <name type="scientific">Saccoglossus kowalevskii</name>
    <name type="common">Acorn worm</name>
    <dbReference type="NCBI Taxonomy" id="10224"/>
    <lineage>
        <taxon>Eukaryota</taxon>
        <taxon>Metazoa</taxon>
        <taxon>Hemichordata</taxon>
        <taxon>Enteropneusta</taxon>
        <taxon>Harrimaniidae</taxon>
        <taxon>Saccoglossus</taxon>
    </lineage>
</organism>
<evidence type="ECO:0000256" key="5">
    <source>
        <dbReference type="PROSITE-ProRule" id="PRU00108"/>
    </source>
</evidence>
<dbReference type="PROSITE" id="PS50071">
    <property type="entry name" value="HOMEOBOX_2"/>
    <property type="match status" value="1"/>
</dbReference>
<reference evidence="10" key="1">
    <citation type="submission" date="2025-08" db="UniProtKB">
        <authorList>
            <consortium name="RefSeq"/>
        </authorList>
    </citation>
    <scope>IDENTIFICATION</scope>
    <source>
        <tissue evidence="10">Testes</tissue>
    </source>
</reference>
<evidence type="ECO:0000313" key="10">
    <source>
        <dbReference type="RefSeq" id="XP_006811245.1"/>
    </source>
</evidence>
<dbReference type="InterPro" id="IPR009057">
    <property type="entry name" value="Homeodomain-like_sf"/>
</dbReference>